<accession>A0A5B8UJJ5</accession>
<feature type="chain" id="PRO_5022664897" evidence="1">
    <location>
        <begin position="20"/>
        <end position="337"/>
    </location>
</feature>
<dbReference type="InterPro" id="IPR026444">
    <property type="entry name" value="Secre_tail"/>
</dbReference>
<sequence>MRTGIFTFICLLFSTLLFANTVTAVTGTASPGSWSTGGSWSSGTVPQSGDLVVIPAGKAISVSNQVYTNTAPALIIQVAGEIDFHPSGKLDLSSTSTLQLFVGGKIIPQNSASSQLIVLGGVTKYNAANNGTLAGPAFADALSGSSVSGQPLSGFSSGVLPVTFTGFSAKLQNDGVSLQWQTANEKSVRDFVVERSDDGGLTWLERSTVAAKGGPASYGFVDRLAPNEAALFRIKARDQDQRFSYSFILNVGNKSNPGVALTPNPVKDQFQVSLSRPPGGTLRFQFIDVFGRVVRTTERDGSQNRFDLSVTGLPKGSYVLLLTGKDQLIGKQTVVVQ</sequence>
<evidence type="ECO:0000259" key="2">
    <source>
        <dbReference type="Pfam" id="PF18962"/>
    </source>
</evidence>
<evidence type="ECO:0000256" key="1">
    <source>
        <dbReference type="SAM" id="SignalP"/>
    </source>
</evidence>
<keyword evidence="4" id="KW-1185">Reference proteome</keyword>
<keyword evidence="1" id="KW-0732">Signal</keyword>
<dbReference type="AlphaFoldDB" id="A0A5B8UJJ5"/>
<evidence type="ECO:0000313" key="3">
    <source>
        <dbReference type="EMBL" id="QEC56723.1"/>
    </source>
</evidence>
<feature type="signal peptide" evidence="1">
    <location>
        <begin position="1"/>
        <end position="19"/>
    </location>
</feature>
<gene>
    <name evidence="3" type="ORF">FSB75_12715</name>
</gene>
<organism evidence="3 4">
    <name type="scientific">Flavisolibacter ginsenosidimutans</name>
    <dbReference type="NCBI Taxonomy" id="661481"/>
    <lineage>
        <taxon>Bacteria</taxon>
        <taxon>Pseudomonadati</taxon>
        <taxon>Bacteroidota</taxon>
        <taxon>Chitinophagia</taxon>
        <taxon>Chitinophagales</taxon>
        <taxon>Chitinophagaceae</taxon>
        <taxon>Flavisolibacter</taxon>
    </lineage>
</organism>
<dbReference type="Proteomes" id="UP000321204">
    <property type="component" value="Chromosome"/>
</dbReference>
<name>A0A5B8UJJ5_9BACT</name>
<dbReference type="RefSeq" id="WP_146788029.1">
    <property type="nucleotide sequence ID" value="NZ_BAABIO010000003.1"/>
</dbReference>
<dbReference type="KEGG" id="fgg:FSB75_12715"/>
<evidence type="ECO:0000313" key="4">
    <source>
        <dbReference type="Proteomes" id="UP000321204"/>
    </source>
</evidence>
<dbReference type="OrthoDB" id="666207at2"/>
<reference evidence="3 4" key="1">
    <citation type="journal article" date="2015" name="Int. J. Syst. Evol. Microbiol.">
        <title>Flavisolibacter ginsenosidimutans sp. nov., with ginsenoside-converting activity isolated from soil used for cultivating ginseng.</title>
        <authorList>
            <person name="Zhao Y."/>
            <person name="Liu Q."/>
            <person name="Kang M.S."/>
            <person name="Jin F."/>
            <person name="Yu H."/>
            <person name="Im W.T."/>
        </authorList>
    </citation>
    <scope>NUCLEOTIDE SEQUENCE [LARGE SCALE GENOMIC DNA]</scope>
    <source>
        <strain evidence="3 4">Gsoil 636</strain>
    </source>
</reference>
<protein>
    <submittedName>
        <fullName evidence="3">T9SS type A sorting domain-containing protein</fullName>
    </submittedName>
</protein>
<proteinExistence type="predicted"/>
<dbReference type="EMBL" id="CP042433">
    <property type="protein sequence ID" value="QEC56723.1"/>
    <property type="molecule type" value="Genomic_DNA"/>
</dbReference>
<dbReference type="NCBIfam" id="TIGR04183">
    <property type="entry name" value="Por_Secre_tail"/>
    <property type="match status" value="1"/>
</dbReference>
<dbReference type="Pfam" id="PF18962">
    <property type="entry name" value="Por_Secre_tail"/>
    <property type="match status" value="1"/>
</dbReference>
<feature type="domain" description="Secretion system C-terminal sorting" evidence="2">
    <location>
        <begin position="263"/>
        <end position="334"/>
    </location>
</feature>